<dbReference type="RefSeq" id="WP_127613576.1">
    <property type="nucleotide sequence ID" value="NZ_RXOL01000009.1"/>
</dbReference>
<dbReference type="Pfam" id="PF13561">
    <property type="entry name" value="adh_short_C2"/>
    <property type="match status" value="1"/>
</dbReference>
<dbReference type="PRINTS" id="PR00080">
    <property type="entry name" value="SDRFAMILY"/>
</dbReference>
<dbReference type="InterPro" id="IPR002347">
    <property type="entry name" value="SDR_fam"/>
</dbReference>
<name>A0A437GUJ0_9SPHN</name>
<sequence length="269" mass="28889">MRLEGKRALVIGAAETGNMGQAIARRLKSEGCDVTVSSRRIELLQEFARELGGHAVACDLTDRDSVFALAEEASSRMGGIDIAINSTGVAVGGPFVDFAEADLDKLIDLQFKGSFFFLQAMVKAMQASGGSIIQISSAVAQPGTTVDGGYEAYMGTKAGIDQVVRAVANQFGKLGIRVNSIAAGHTDTPMHHENFGGSDIPDWMKACFADCYPLGRYGTSDDIAEGCVWLGQDNCFMTGQVLQLNGGLTLRRNPLMQDLERYQREYENG</sequence>
<comment type="caution">
    <text evidence="3">The sequence shown here is derived from an EMBL/GenBank/DDBJ whole genome shotgun (WGS) entry which is preliminary data.</text>
</comment>
<dbReference type="Gene3D" id="3.40.50.720">
    <property type="entry name" value="NAD(P)-binding Rossmann-like Domain"/>
    <property type="match status" value="1"/>
</dbReference>
<protein>
    <submittedName>
        <fullName evidence="3">SDR family oxidoreductase</fullName>
    </submittedName>
</protein>
<gene>
    <name evidence="3" type="ORF">EKN06_14225</name>
</gene>
<evidence type="ECO:0000256" key="1">
    <source>
        <dbReference type="ARBA" id="ARBA00006484"/>
    </source>
</evidence>
<evidence type="ECO:0000256" key="2">
    <source>
        <dbReference type="ARBA" id="ARBA00023002"/>
    </source>
</evidence>
<comment type="similarity">
    <text evidence="1">Belongs to the short-chain dehydrogenases/reductases (SDR) family.</text>
</comment>
<dbReference type="GO" id="GO:0016491">
    <property type="term" value="F:oxidoreductase activity"/>
    <property type="evidence" value="ECO:0007669"/>
    <property type="project" value="UniProtKB-KW"/>
</dbReference>
<dbReference type="PRINTS" id="PR00081">
    <property type="entry name" value="GDHRDH"/>
</dbReference>
<dbReference type="CDD" id="cd05233">
    <property type="entry name" value="SDR_c"/>
    <property type="match status" value="1"/>
</dbReference>
<reference evidence="3 4" key="1">
    <citation type="submission" date="2018-12" db="EMBL/GenBank/DDBJ databases">
        <title>Croceicoccus ponticola sp. nov., a lipolytic bacterium isolated from seawater.</title>
        <authorList>
            <person name="Yoon J.-H."/>
        </authorList>
    </citation>
    <scope>NUCLEOTIDE SEQUENCE [LARGE SCALE GENOMIC DNA]</scope>
    <source>
        <strain evidence="3 4">GM-16</strain>
    </source>
</reference>
<dbReference type="Proteomes" id="UP000283003">
    <property type="component" value="Unassembled WGS sequence"/>
</dbReference>
<dbReference type="InterPro" id="IPR036291">
    <property type="entry name" value="NAD(P)-bd_dom_sf"/>
</dbReference>
<dbReference type="FunFam" id="3.40.50.720:FF:000084">
    <property type="entry name" value="Short-chain dehydrogenase reductase"/>
    <property type="match status" value="1"/>
</dbReference>
<evidence type="ECO:0000313" key="4">
    <source>
        <dbReference type="Proteomes" id="UP000283003"/>
    </source>
</evidence>
<keyword evidence="4" id="KW-1185">Reference proteome</keyword>
<dbReference type="PANTHER" id="PTHR24321:SF8">
    <property type="entry name" value="ESTRADIOL 17-BETA-DEHYDROGENASE 8-RELATED"/>
    <property type="match status" value="1"/>
</dbReference>
<accession>A0A437GUJ0</accession>
<evidence type="ECO:0000313" key="3">
    <source>
        <dbReference type="EMBL" id="RVQ65158.1"/>
    </source>
</evidence>
<keyword evidence="2" id="KW-0560">Oxidoreductase</keyword>
<dbReference type="AlphaFoldDB" id="A0A437GUJ0"/>
<organism evidence="3 4">
    <name type="scientific">Croceicoccus ponticola</name>
    <dbReference type="NCBI Taxonomy" id="2217664"/>
    <lineage>
        <taxon>Bacteria</taxon>
        <taxon>Pseudomonadati</taxon>
        <taxon>Pseudomonadota</taxon>
        <taxon>Alphaproteobacteria</taxon>
        <taxon>Sphingomonadales</taxon>
        <taxon>Erythrobacteraceae</taxon>
        <taxon>Croceicoccus</taxon>
    </lineage>
</organism>
<dbReference type="SUPFAM" id="SSF51735">
    <property type="entry name" value="NAD(P)-binding Rossmann-fold domains"/>
    <property type="match status" value="1"/>
</dbReference>
<proteinExistence type="inferred from homology"/>
<dbReference type="OrthoDB" id="7432199at2"/>
<dbReference type="EMBL" id="RXOL01000009">
    <property type="protein sequence ID" value="RVQ65158.1"/>
    <property type="molecule type" value="Genomic_DNA"/>
</dbReference>
<dbReference type="PANTHER" id="PTHR24321">
    <property type="entry name" value="DEHYDROGENASES, SHORT CHAIN"/>
    <property type="match status" value="1"/>
</dbReference>